<feature type="compositionally biased region" description="Basic and acidic residues" evidence="2">
    <location>
        <begin position="108"/>
        <end position="122"/>
    </location>
</feature>
<feature type="region of interest" description="Disordered" evidence="2">
    <location>
        <begin position="108"/>
        <end position="137"/>
    </location>
</feature>
<reference evidence="4 5" key="1">
    <citation type="journal article" date="2024" name="G3 (Bethesda)">
        <title>Genome assembly of Hibiscus sabdariffa L. provides insights into metabolisms of medicinal natural products.</title>
        <authorList>
            <person name="Kim T."/>
        </authorList>
    </citation>
    <scope>NUCLEOTIDE SEQUENCE [LARGE SCALE GENOMIC DNA]</scope>
    <source>
        <strain evidence="4">TK-2024</strain>
        <tissue evidence="4">Old leaves</tissue>
    </source>
</reference>
<dbReference type="PROSITE" id="PS50102">
    <property type="entry name" value="RRM"/>
    <property type="match status" value="1"/>
</dbReference>
<feature type="domain" description="RRM" evidence="3">
    <location>
        <begin position="14"/>
        <end position="72"/>
    </location>
</feature>
<dbReference type="InterPro" id="IPR012677">
    <property type="entry name" value="Nucleotide-bd_a/b_plait_sf"/>
</dbReference>
<sequence length="368" mass="41004">MERSSIQLWQRLGVSVFVTNVSKKIYHSSLKATFQVYGKVVDTFITYNNLRRRYKDTTFAFVRFKEDAGARQGEDGVSHDALYHDPRNCPQPHAEIIPNTRFINESVEREDSSDRFDVDNHASHLSQSVSSDTSNTGLLDVPISVEPTFQVCKEERASEKVDDVGPDVRDLDGQSISNESRLQEVQVDQLEDRVQDVYLKVGQGTGLILAGQNMSMPSGLRAGIDRLQWWAGAIRDKRNHGKGPTIYKLVNKMNRKKGVTHKEHRGAEPKNVNSSSPSCGRATRGTRRRIGALVISGDVLHGKLSGIKRKGIGENLRLAKSSIKTWVAEVRSKDVESTEAIELRIASLEGSAALLEASFSVEEVCFCY</sequence>
<evidence type="ECO:0000256" key="2">
    <source>
        <dbReference type="SAM" id="MobiDB-lite"/>
    </source>
</evidence>
<feature type="compositionally biased region" description="Polar residues" evidence="2">
    <location>
        <begin position="123"/>
        <end position="137"/>
    </location>
</feature>
<gene>
    <name evidence="4" type="ORF">V6N12_013060</name>
</gene>
<evidence type="ECO:0000256" key="1">
    <source>
        <dbReference type="PROSITE-ProRule" id="PRU00176"/>
    </source>
</evidence>
<dbReference type="InterPro" id="IPR035979">
    <property type="entry name" value="RBD_domain_sf"/>
</dbReference>
<dbReference type="SUPFAM" id="SSF54928">
    <property type="entry name" value="RNA-binding domain, RBD"/>
    <property type="match status" value="1"/>
</dbReference>
<organism evidence="4 5">
    <name type="scientific">Hibiscus sabdariffa</name>
    <name type="common">roselle</name>
    <dbReference type="NCBI Taxonomy" id="183260"/>
    <lineage>
        <taxon>Eukaryota</taxon>
        <taxon>Viridiplantae</taxon>
        <taxon>Streptophyta</taxon>
        <taxon>Embryophyta</taxon>
        <taxon>Tracheophyta</taxon>
        <taxon>Spermatophyta</taxon>
        <taxon>Magnoliopsida</taxon>
        <taxon>eudicotyledons</taxon>
        <taxon>Gunneridae</taxon>
        <taxon>Pentapetalae</taxon>
        <taxon>rosids</taxon>
        <taxon>malvids</taxon>
        <taxon>Malvales</taxon>
        <taxon>Malvaceae</taxon>
        <taxon>Malvoideae</taxon>
        <taxon>Hibiscus</taxon>
    </lineage>
</organism>
<protein>
    <recommendedName>
        <fullName evidence="3">RRM domain-containing protein</fullName>
    </recommendedName>
</protein>
<evidence type="ECO:0000259" key="3">
    <source>
        <dbReference type="PROSITE" id="PS50102"/>
    </source>
</evidence>
<dbReference type="CDD" id="cd00590">
    <property type="entry name" value="RRM_SF"/>
    <property type="match status" value="1"/>
</dbReference>
<evidence type="ECO:0000313" key="5">
    <source>
        <dbReference type="Proteomes" id="UP001472677"/>
    </source>
</evidence>
<comment type="caution">
    <text evidence="4">The sequence shown here is derived from an EMBL/GenBank/DDBJ whole genome shotgun (WGS) entry which is preliminary data.</text>
</comment>
<keyword evidence="5" id="KW-1185">Reference proteome</keyword>
<dbReference type="EMBL" id="JBBPBM010000014">
    <property type="protein sequence ID" value="KAK8560260.1"/>
    <property type="molecule type" value="Genomic_DNA"/>
</dbReference>
<name>A0ABR2EG87_9ROSI</name>
<feature type="region of interest" description="Disordered" evidence="2">
    <location>
        <begin position="259"/>
        <end position="283"/>
    </location>
</feature>
<dbReference type="InterPro" id="IPR000504">
    <property type="entry name" value="RRM_dom"/>
</dbReference>
<accession>A0ABR2EG87</accession>
<dbReference type="Proteomes" id="UP001472677">
    <property type="component" value="Unassembled WGS sequence"/>
</dbReference>
<dbReference type="Pfam" id="PF00076">
    <property type="entry name" value="RRM_1"/>
    <property type="match status" value="1"/>
</dbReference>
<dbReference type="Gene3D" id="3.30.70.330">
    <property type="match status" value="1"/>
</dbReference>
<evidence type="ECO:0000313" key="4">
    <source>
        <dbReference type="EMBL" id="KAK8560260.1"/>
    </source>
</evidence>
<keyword evidence="1" id="KW-0694">RNA-binding</keyword>
<proteinExistence type="predicted"/>